<dbReference type="InterPro" id="IPR010093">
    <property type="entry name" value="SinI_DNA-bd"/>
</dbReference>
<evidence type="ECO:0000313" key="4">
    <source>
        <dbReference type="Proteomes" id="UP001183390"/>
    </source>
</evidence>
<evidence type="ECO:0000259" key="2">
    <source>
        <dbReference type="Pfam" id="PF12728"/>
    </source>
</evidence>
<feature type="region of interest" description="Disordered" evidence="1">
    <location>
        <begin position="132"/>
        <end position="152"/>
    </location>
</feature>
<feature type="domain" description="Helix-turn-helix" evidence="2">
    <location>
        <begin position="72"/>
        <end position="120"/>
    </location>
</feature>
<gene>
    <name evidence="3" type="ORF">RM479_19825</name>
</gene>
<evidence type="ECO:0000256" key="1">
    <source>
        <dbReference type="SAM" id="MobiDB-lite"/>
    </source>
</evidence>
<feature type="compositionally biased region" description="Basic and acidic residues" evidence="1">
    <location>
        <begin position="1"/>
        <end position="18"/>
    </location>
</feature>
<accession>A0ABU2MEG8</accession>
<dbReference type="Proteomes" id="UP001183390">
    <property type="component" value="Unassembled WGS sequence"/>
</dbReference>
<dbReference type="EMBL" id="JAVREP010000014">
    <property type="protein sequence ID" value="MDT0330671.1"/>
    <property type="molecule type" value="Genomic_DNA"/>
</dbReference>
<dbReference type="Pfam" id="PF12728">
    <property type="entry name" value="HTH_17"/>
    <property type="match status" value="1"/>
</dbReference>
<evidence type="ECO:0000313" key="3">
    <source>
        <dbReference type="EMBL" id="MDT0330671.1"/>
    </source>
</evidence>
<dbReference type="InterPro" id="IPR041657">
    <property type="entry name" value="HTH_17"/>
</dbReference>
<name>A0ABU2MEG8_9ACTN</name>
<dbReference type="NCBIfam" id="TIGR01764">
    <property type="entry name" value="excise"/>
    <property type="match status" value="1"/>
</dbReference>
<protein>
    <submittedName>
        <fullName evidence="3">Helix-turn-helix domain-containing protein</fullName>
    </submittedName>
</protein>
<proteinExistence type="predicted"/>
<dbReference type="RefSeq" id="WP_311513214.1">
    <property type="nucleotide sequence ID" value="NZ_JAVREP010000014.1"/>
</dbReference>
<keyword evidence="4" id="KW-1185">Reference proteome</keyword>
<reference evidence="4" key="1">
    <citation type="submission" date="2023-07" db="EMBL/GenBank/DDBJ databases">
        <title>30 novel species of actinomycetes from the DSMZ collection.</title>
        <authorList>
            <person name="Nouioui I."/>
        </authorList>
    </citation>
    <scope>NUCLEOTIDE SEQUENCE [LARGE SCALE GENOMIC DNA]</scope>
    <source>
        <strain evidence="4">DSM 44743</strain>
    </source>
</reference>
<comment type="caution">
    <text evidence="3">The sequence shown here is derived from an EMBL/GenBank/DDBJ whole genome shotgun (WGS) entry which is preliminary data.</text>
</comment>
<sequence>MATTPHEHTVLPPDDRSEPTGLARGLRATHGALVGPDGSEIALPEELHSVLRDVVEALSQGSAISIAPHNTMLTTQEAADLLGTSRPALVGLLTEDKIPYSMRGGHRRVMLNDLLGYKERSRKEREAILDTMATEGEETGLYEATDPAENTR</sequence>
<organism evidence="3 4">
    <name type="scientific">Nocardiopsis lambiniae</name>
    <dbReference type="NCBI Taxonomy" id="3075539"/>
    <lineage>
        <taxon>Bacteria</taxon>
        <taxon>Bacillati</taxon>
        <taxon>Actinomycetota</taxon>
        <taxon>Actinomycetes</taxon>
        <taxon>Streptosporangiales</taxon>
        <taxon>Nocardiopsidaceae</taxon>
        <taxon>Nocardiopsis</taxon>
    </lineage>
</organism>
<feature type="region of interest" description="Disordered" evidence="1">
    <location>
        <begin position="1"/>
        <end position="23"/>
    </location>
</feature>